<evidence type="ECO:0000256" key="5">
    <source>
        <dbReference type="ARBA" id="ARBA00023053"/>
    </source>
</evidence>
<dbReference type="GO" id="GO:0015386">
    <property type="term" value="F:potassium:proton antiporter activity"/>
    <property type="evidence" value="ECO:0007669"/>
    <property type="project" value="TreeGrafter"/>
</dbReference>
<dbReference type="AlphaFoldDB" id="A0A7S4JL37"/>
<keyword evidence="5" id="KW-0915">Sodium</keyword>
<evidence type="ECO:0000256" key="6">
    <source>
        <dbReference type="ARBA" id="ARBA00023065"/>
    </source>
</evidence>
<feature type="region of interest" description="Disordered" evidence="9">
    <location>
        <begin position="30"/>
        <end position="50"/>
    </location>
</feature>
<evidence type="ECO:0000313" key="13">
    <source>
        <dbReference type="EMBL" id="CAE2267083.1"/>
    </source>
</evidence>
<evidence type="ECO:0000256" key="10">
    <source>
        <dbReference type="SAM" id="Phobius"/>
    </source>
</evidence>
<dbReference type="PANTHER" id="PTHR10110">
    <property type="entry name" value="SODIUM/HYDROGEN EXCHANGER"/>
    <property type="match status" value="1"/>
</dbReference>
<feature type="signal peptide" evidence="11">
    <location>
        <begin position="1"/>
        <end position="29"/>
    </location>
</feature>
<feature type="compositionally biased region" description="Basic and acidic residues" evidence="9">
    <location>
        <begin position="751"/>
        <end position="765"/>
    </location>
</feature>
<dbReference type="PANTHER" id="PTHR10110:SF187">
    <property type="entry name" value="SODIUM_HYDROGEN EXCHANGER"/>
    <property type="match status" value="1"/>
</dbReference>
<organism evidence="13">
    <name type="scientific">Odontella aurita</name>
    <dbReference type="NCBI Taxonomy" id="265563"/>
    <lineage>
        <taxon>Eukaryota</taxon>
        <taxon>Sar</taxon>
        <taxon>Stramenopiles</taxon>
        <taxon>Ochrophyta</taxon>
        <taxon>Bacillariophyta</taxon>
        <taxon>Mediophyceae</taxon>
        <taxon>Biddulphiophycidae</taxon>
        <taxon>Eupodiscales</taxon>
        <taxon>Odontellaceae</taxon>
        <taxon>Odontella</taxon>
    </lineage>
</organism>
<feature type="transmembrane region" description="Helical" evidence="10">
    <location>
        <begin position="707"/>
        <end position="724"/>
    </location>
</feature>
<accession>A0A7S4JL37</accession>
<dbReference type="InterPro" id="IPR018422">
    <property type="entry name" value="Cation/H_exchanger_CPA1"/>
</dbReference>
<feature type="compositionally biased region" description="Acidic residues" evidence="9">
    <location>
        <begin position="111"/>
        <end position="124"/>
    </location>
</feature>
<feature type="compositionally biased region" description="Basic and acidic residues" evidence="9">
    <location>
        <begin position="100"/>
        <end position="110"/>
    </location>
</feature>
<evidence type="ECO:0000256" key="2">
    <source>
        <dbReference type="ARBA" id="ARBA00022448"/>
    </source>
</evidence>
<dbReference type="GO" id="GO:0005886">
    <property type="term" value="C:plasma membrane"/>
    <property type="evidence" value="ECO:0007669"/>
    <property type="project" value="TreeGrafter"/>
</dbReference>
<feature type="domain" description="Cation/H+ exchanger transmembrane" evidence="12">
    <location>
        <begin position="560"/>
        <end position="719"/>
    </location>
</feature>
<dbReference type="Gene3D" id="6.10.140.1330">
    <property type="match status" value="1"/>
</dbReference>
<keyword evidence="11" id="KW-0732">Signal</keyword>
<feature type="transmembrane region" description="Helical" evidence="10">
    <location>
        <begin position="230"/>
        <end position="252"/>
    </location>
</feature>
<keyword evidence="6" id="KW-0406">Ion transport</keyword>
<comment type="subcellular location">
    <subcellularLocation>
        <location evidence="1">Membrane</location>
        <topology evidence="1">Multi-pass membrane protein</topology>
    </subcellularLocation>
</comment>
<feature type="transmembrane region" description="Helical" evidence="10">
    <location>
        <begin position="295"/>
        <end position="317"/>
    </location>
</feature>
<proteinExistence type="predicted"/>
<dbReference type="GO" id="GO:0051453">
    <property type="term" value="P:regulation of intracellular pH"/>
    <property type="evidence" value="ECO:0007669"/>
    <property type="project" value="TreeGrafter"/>
</dbReference>
<keyword evidence="4 10" id="KW-1133">Transmembrane helix</keyword>
<feature type="transmembrane region" description="Helical" evidence="10">
    <location>
        <begin position="264"/>
        <end position="283"/>
    </location>
</feature>
<sequence length="772" mass="85088">MSRQRHQRQKSTLVLPVLAALMVGEKASGGFVSASETGGATGPRNTDSGQWYASARVKGGDARDADGRVDIAQVNMSRWGAREDELPGFNPLPQLGGQEENARQRRRVDEAAADDDGEADTEPTTDELCSEYLISFLQGTTDAKDDCDGIMNAYIAAGCGDDNMVNQDDDDYFFRNGFTNLDCCQTLRSHYSQYCTESDMMRPENLLLITGVMLLCEFAKTVVRKRDVKFLPEAAVCILVGTFCGLVSLFVYEGFSVDEMSFNAELFLNILLPPIIFEAALSVNKREFIRRRFPIFMFAIFGTIISTFITGFMVYYITGAAKVDGLPILDSLVYGALISSIDPVAILSVLSSLGMTETDTIFILVFGESLLNDGVAITMFNALVGKYAGGGDVTSTTKDEILGALADFLIVGFGSMAIGLATGVLALVYFYVLHGFLRPVMEVGSFFLWALVPYYICDIVGWSGIVGIVVMGFFMDVFIAAPKGGPIRWDITDDYVQFDDGDSTNGTPETPDRDAMMQTNGKMQKSMRTVYLSTFEVTRPLFGSKRVRLSPEADRHVRFVAHLMSCVAENSIFVYLGLFLFSNKYDWDILYIVIGIASCILARAVMVVLVSWVVWHIHILRQRFWYSDAGKDGLTCIQDTSCVYGNREIRISRTARRLKEKNTQLVLVMAGLRGAISLCLVENVPIYNGVTGEGSNYKPTLKAMTSASIMFTTFVFGGGAYYILRGLGIQSDRELNERTVLAGSQELSTRFERTDSSSLVDKDVSEPLGPHQ</sequence>
<evidence type="ECO:0000256" key="11">
    <source>
        <dbReference type="SAM" id="SignalP"/>
    </source>
</evidence>
<feature type="transmembrane region" description="Helical" evidence="10">
    <location>
        <begin position="332"/>
        <end position="350"/>
    </location>
</feature>
<feature type="domain" description="Cation/H+ exchanger transmembrane" evidence="12">
    <location>
        <begin position="225"/>
        <end position="475"/>
    </location>
</feature>
<feature type="region of interest" description="Disordered" evidence="9">
    <location>
        <begin position="751"/>
        <end position="772"/>
    </location>
</feature>
<evidence type="ECO:0000256" key="9">
    <source>
        <dbReference type="SAM" id="MobiDB-lite"/>
    </source>
</evidence>
<feature type="transmembrane region" description="Helical" evidence="10">
    <location>
        <begin position="362"/>
        <end position="384"/>
    </location>
</feature>
<dbReference type="EMBL" id="HBKQ01042900">
    <property type="protein sequence ID" value="CAE2267083.1"/>
    <property type="molecule type" value="Transcribed_RNA"/>
</dbReference>
<keyword evidence="7 10" id="KW-0472">Membrane</keyword>
<dbReference type="Pfam" id="PF00999">
    <property type="entry name" value="Na_H_Exchanger"/>
    <property type="match status" value="2"/>
</dbReference>
<reference evidence="13" key="1">
    <citation type="submission" date="2021-01" db="EMBL/GenBank/DDBJ databases">
        <authorList>
            <person name="Corre E."/>
            <person name="Pelletier E."/>
            <person name="Niang G."/>
            <person name="Scheremetjew M."/>
            <person name="Finn R."/>
            <person name="Kale V."/>
            <person name="Holt S."/>
            <person name="Cochrane G."/>
            <person name="Meng A."/>
            <person name="Brown T."/>
            <person name="Cohen L."/>
        </authorList>
    </citation>
    <scope>NUCLEOTIDE SEQUENCE</scope>
    <source>
        <strain evidence="13">Isolate 1302-5</strain>
    </source>
</reference>
<feature type="compositionally biased region" description="Polar residues" evidence="9">
    <location>
        <begin position="34"/>
        <end position="50"/>
    </location>
</feature>
<dbReference type="InterPro" id="IPR004709">
    <property type="entry name" value="NaH_exchanger"/>
</dbReference>
<dbReference type="PRINTS" id="PR01084">
    <property type="entry name" value="NAHEXCHNGR"/>
</dbReference>
<protein>
    <recommendedName>
        <fullName evidence="12">Cation/H+ exchanger transmembrane domain-containing protein</fullName>
    </recommendedName>
</protein>
<name>A0A7S4JL37_9STRA</name>
<feature type="region of interest" description="Disordered" evidence="9">
    <location>
        <begin position="82"/>
        <end position="124"/>
    </location>
</feature>
<feature type="transmembrane region" description="Helical" evidence="10">
    <location>
        <begin position="404"/>
        <end position="432"/>
    </location>
</feature>
<feature type="chain" id="PRO_5031041105" description="Cation/H+ exchanger transmembrane domain-containing protein" evidence="11">
    <location>
        <begin position="30"/>
        <end position="772"/>
    </location>
</feature>
<dbReference type="GO" id="GO:0098719">
    <property type="term" value="P:sodium ion import across plasma membrane"/>
    <property type="evidence" value="ECO:0007669"/>
    <property type="project" value="TreeGrafter"/>
</dbReference>
<feature type="transmembrane region" description="Helical" evidence="10">
    <location>
        <begin position="665"/>
        <end position="687"/>
    </location>
</feature>
<keyword evidence="3 10" id="KW-0812">Transmembrane</keyword>
<keyword evidence="8" id="KW-0739">Sodium transport</keyword>
<evidence type="ECO:0000256" key="3">
    <source>
        <dbReference type="ARBA" id="ARBA00022692"/>
    </source>
</evidence>
<feature type="transmembrane region" description="Helical" evidence="10">
    <location>
        <begin position="559"/>
        <end position="583"/>
    </location>
</feature>
<evidence type="ECO:0000256" key="7">
    <source>
        <dbReference type="ARBA" id="ARBA00023136"/>
    </source>
</evidence>
<feature type="transmembrane region" description="Helical" evidence="10">
    <location>
        <begin position="439"/>
        <end position="456"/>
    </location>
</feature>
<evidence type="ECO:0000256" key="4">
    <source>
        <dbReference type="ARBA" id="ARBA00022989"/>
    </source>
</evidence>
<feature type="transmembrane region" description="Helical" evidence="10">
    <location>
        <begin position="589"/>
        <end position="615"/>
    </location>
</feature>
<keyword evidence="2" id="KW-0813">Transport</keyword>
<evidence type="ECO:0000256" key="1">
    <source>
        <dbReference type="ARBA" id="ARBA00004141"/>
    </source>
</evidence>
<evidence type="ECO:0000259" key="12">
    <source>
        <dbReference type="Pfam" id="PF00999"/>
    </source>
</evidence>
<feature type="transmembrane region" description="Helical" evidence="10">
    <location>
        <begin position="462"/>
        <end position="481"/>
    </location>
</feature>
<evidence type="ECO:0000256" key="8">
    <source>
        <dbReference type="ARBA" id="ARBA00023201"/>
    </source>
</evidence>
<gene>
    <name evidence="13" type="ORF">OAUR00152_LOCUS29541</name>
</gene>
<dbReference type="InterPro" id="IPR006153">
    <property type="entry name" value="Cation/H_exchanger_TM"/>
</dbReference>
<dbReference type="GO" id="GO:0015385">
    <property type="term" value="F:sodium:proton antiporter activity"/>
    <property type="evidence" value="ECO:0007669"/>
    <property type="project" value="InterPro"/>
</dbReference>